<dbReference type="GO" id="GO:0006355">
    <property type="term" value="P:regulation of DNA-templated transcription"/>
    <property type="evidence" value="ECO:0007669"/>
    <property type="project" value="InterPro"/>
</dbReference>
<dbReference type="Proteomes" id="UP000295182">
    <property type="component" value="Unassembled WGS sequence"/>
</dbReference>
<keyword evidence="8" id="KW-1185">Reference proteome</keyword>
<name>A0A4R2NEE2_9BURK</name>
<proteinExistence type="predicted"/>
<evidence type="ECO:0000256" key="4">
    <source>
        <dbReference type="ARBA" id="ARBA00023125"/>
    </source>
</evidence>
<protein>
    <submittedName>
        <fullName evidence="7">Transcriptional regulator of acetoin/glycerol metabolism</fullName>
    </submittedName>
</protein>
<evidence type="ECO:0000256" key="2">
    <source>
        <dbReference type="ARBA" id="ARBA00022840"/>
    </source>
</evidence>
<dbReference type="EMBL" id="SLXH01000005">
    <property type="protein sequence ID" value="TCP19472.1"/>
    <property type="molecule type" value="Genomic_DNA"/>
</dbReference>
<keyword evidence="2" id="KW-0067">ATP-binding</keyword>
<dbReference type="AlphaFoldDB" id="A0A4R2NEE2"/>
<keyword evidence="3" id="KW-0805">Transcription regulation</keyword>
<dbReference type="PROSITE" id="PS00676">
    <property type="entry name" value="SIGMA54_INTERACT_2"/>
    <property type="match status" value="1"/>
</dbReference>
<dbReference type="PROSITE" id="PS00675">
    <property type="entry name" value="SIGMA54_INTERACT_1"/>
    <property type="match status" value="1"/>
</dbReference>
<evidence type="ECO:0000256" key="3">
    <source>
        <dbReference type="ARBA" id="ARBA00023015"/>
    </source>
</evidence>
<dbReference type="PROSITE" id="PS50045">
    <property type="entry name" value="SIGMA54_INTERACT_4"/>
    <property type="match status" value="1"/>
</dbReference>
<dbReference type="Pfam" id="PF02954">
    <property type="entry name" value="HTH_8"/>
    <property type="match status" value="1"/>
</dbReference>
<dbReference type="CDD" id="cd00009">
    <property type="entry name" value="AAA"/>
    <property type="match status" value="1"/>
</dbReference>
<feature type="domain" description="Sigma-54 factor interaction" evidence="6">
    <location>
        <begin position="354"/>
        <end position="570"/>
    </location>
</feature>
<dbReference type="InterPro" id="IPR009057">
    <property type="entry name" value="Homeodomain-like_sf"/>
</dbReference>
<dbReference type="SUPFAM" id="SSF46689">
    <property type="entry name" value="Homeodomain-like"/>
    <property type="match status" value="1"/>
</dbReference>
<dbReference type="InterPro" id="IPR027417">
    <property type="entry name" value="P-loop_NTPase"/>
</dbReference>
<dbReference type="PRINTS" id="PR01590">
    <property type="entry name" value="HTHFIS"/>
</dbReference>
<dbReference type="Pfam" id="PF00158">
    <property type="entry name" value="Sigma54_activat"/>
    <property type="match status" value="1"/>
</dbReference>
<accession>A0A4R2NEE2</accession>
<dbReference type="InterPro" id="IPR058031">
    <property type="entry name" value="AAA_lid_NorR"/>
</dbReference>
<keyword evidence="4" id="KW-0238">DNA-binding</keyword>
<evidence type="ECO:0000259" key="6">
    <source>
        <dbReference type="PROSITE" id="PS50045"/>
    </source>
</evidence>
<dbReference type="PANTHER" id="PTHR32071:SF77">
    <property type="entry name" value="TRANSCRIPTIONAL REGULATORY PROTEIN"/>
    <property type="match status" value="1"/>
</dbReference>
<evidence type="ECO:0000256" key="1">
    <source>
        <dbReference type="ARBA" id="ARBA00022741"/>
    </source>
</evidence>
<dbReference type="InterPro" id="IPR025662">
    <property type="entry name" value="Sigma_54_int_dom_ATP-bd_1"/>
</dbReference>
<sequence>MRPTHPLVALRQARQHLLEFGHCPSGMVQERLARSWTRSLAAGLVPGGQPRATDHYSSTALRQVLDHNPELLAHSRPVMQYLFEQVRHSQSVVVLADRRGMLMHTLGDPHFVDKAERVALTSGASWHEEHRGTNAIGTALAECSAVQIHGGEHFLERNSFLTCAASPILSATGALLGILDISGDYRNGHAHTLGLVSTAARMIENRLLADTCQRHIRLHLHTEPEGIGSVAEGIVAVSGDGWIVGANRVGLAQLGLHTGDLGAVRLERVLEVRLDDLLSHHRRRPQQPQALRLPGGALLWAQLQLDASAWPGPAAPTAARPARTQPTAALSTAPDALAQLDTGDARWRAAADKARRVVGKPIAVLIQGESGVGKELFARALHASGPRRDAPFVAINCGAIPENLIEAELFGYVAGAFTGARKEGSPGYLRQAHGGTLFLDEIGDMPLALQMRLLRVLQERSVTPVGAAKAVPVDFALVCATHCQLLQATEQGRFRQDLYYRINGLTVQLPALRERSDFTALVQRLLAQLATEQDLPAGVWVAPDLLARLAAYPWPGNLRQLASVLRTACALLADGQNTLDWEHLSDDVLHALQTPAAPGAAPARGARTVPGAWPNTEPPPAVALPSSGQSLQALSHAAIAQALQAACGNVSQAARQLGISRQTLYRKLALNPVG</sequence>
<dbReference type="FunFam" id="3.40.50.300:FF:000006">
    <property type="entry name" value="DNA-binding transcriptional regulator NtrC"/>
    <property type="match status" value="1"/>
</dbReference>
<evidence type="ECO:0000313" key="8">
    <source>
        <dbReference type="Proteomes" id="UP000295182"/>
    </source>
</evidence>
<dbReference type="RefSeq" id="WP_374761660.1">
    <property type="nucleotide sequence ID" value="NZ_QXNC01000003.1"/>
</dbReference>
<dbReference type="InterPro" id="IPR002078">
    <property type="entry name" value="Sigma_54_int"/>
</dbReference>
<organism evidence="7 8">
    <name type="scientific">Simplicispira metamorpha</name>
    <dbReference type="NCBI Taxonomy" id="80881"/>
    <lineage>
        <taxon>Bacteria</taxon>
        <taxon>Pseudomonadati</taxon>
        <taxon>Pseudomonadota</taxon>
        <taxon>Betaproteobacteria</taxon>
        <taxon>Burkholderiales</taxon>
        <taxon>Comamonadaceae</taxon>
        <taxon>Simplicispira</taxon>
    </lineage>
</organism>
<dbReference type="Gene3D" id="1.10.10.60">
    <property type="entry name" value="Homeodomain-like"/>
    <property type="match status" value="1"/>
</dbReference>
<dbReference type="InterPro" id="IPR003593">
    <property type="entry name" value="AAA+_ATPase"/>
</dbReference>
<dbReference type="PANTHER" id="PTHR32071">
    <property type="entry name" value="TRANSCRIPTIONAL REGULATORY PROTEIN"/>
    <property type="match status" value="1"/>
</dbReference>
<dbReference type="Gene3D" id="3.40.50.300">
    <property type="entry name" value="P-loop containing nucleotide triphosphate hydrolases"/>
    <property type="match status" value="1"/>
</dbReference>
<dbReference type="SMART" id="SM00382">
    <property type="entry name" value="AAA"/>
    <property type="match status" value="1"/>
</dbReference>
<dbReference type="InterPro" id="IPR029016">
    <property type="entry name" value="GAF-like_dom_sf"/>
</dbReference>
<dbReference type="Gene3D" id="1.10.8.60">
    <property type="match status" value="1"/>
</dbReference>
<dbReference type="Gene3D" id="3.30.450.40">
    <property type="match status" value="1"/>
</dbReference>
<dbReference type="GO" id="GO:0005524">
    <property type="term" value="F:ATP binding"/>
    <property type="evidence" value="ECO:0007669"/>
    <property type="project" value="UniProtKB-KW"/>
</dbReference>
<keyword evidence="5" id="KW-0804">Transcription</keyword>
<dbReference type="Pfam" id="PF01590">
    <property type="entry name" value="GAF"/>
    <property type="match status" value="1"/>
</dbReference>
<dbReference type="InterPro" id="IPR025943">
    <property type="entry name" value="Sigma_54_int_dom_ATP-bd_2"/>
</dbReference>
<dbReference type="Pfam" id="PF25601">
    <property type="entry name" value="AAA_lid_14"/>
    <property type="match status" value="1"/>
</dbReference>
<dbReference type="InterPro" id="IPR003018">
    <property type="entry name" value="GAF"/>
</dbReference>
<keyword evidence="1" id="KW-0547">Nucleotide-binding</keyword>
<dbReference type="GO" id="GO:0043565">
    <property type="term" value="F:sequence-specific DNA binding"/>
    <property type="evidence" value="ECO:0007669"/>
    <property type="project" value="InterPro"/>
</dbReference>
<evidence type="ECO:0000256" key="5">
    <source>
        <dbReference type="ARBA" id="ARBA00023163"/>
    </source>
</evidence>
<gene>
    <name evidence="7" type="ORF">EV674_105150</name>
</gene>
<reference evidence="7 8" key="1">
    <citation type="submission" date="2019-03" db="EMBL/GenBank/DDBJ databases">
        <title>Genomic Encyclopedia of Type Strains, Phase IV (KMG-IV): sequencing the most valuable type-strain genomes for metagenomic binning, comparative biology and taxonomic classification.</title>
        <authorList>
            <person name="Goeker M."/>
        </authorList>
    </citation>
    <scope>NUCLEOTIDE SEQUENCE [LARGE SCALE GENOMIC DNA]</scope>
    <source>
        <strain evidence="7 8">DSM 1837</strain>
    </source>
</reference>
<comment type="caution">
    <text evidence="7">The sequence shown here is derived from an EMBL/GenBank/DDBJ whole genome shotgun (WGS) entry which is preliminary data.</text>
</comment>
<dbReference type="SUPFAM" id="SSF52540">
    <property type="entry name" value="P-loop containing nucleoside triphosphate hydrolases"/>
    <property type="match status" value="1"/>
</dbReference>
<evidence type="ECO:0000313" key="7">
    <source>
        <dbReference type="EMBL" id="TCP19472.1"/>
    </source>
</evidence>
<dbReference type="InterPro" id="IPR002197">
    <property type="entry name" value="HTH_Fis"/>
</dbReference>